<feature type="domain" description="C2H2-type" evidence="8">
    <location>
        <begin position="637"/>
        <end position="667"/>
    </location>
</feature>
<dbReference type="InterPro" id="IPR013087">
    <property type="entry name" value="Znf_C2H2_type"/>
</dbReference>
<keyword evidence="6" id="KW-0539">Nucleus</keyword>
<dbReference type="PROSITE" id="PS00028">
    <property type="entry name" value="ZINC_FINGER_C2H2_1"/>
    <property type="match status" value="10"/>
</dbReference>
<dbReference type="GO" id="GO:0001228">
    <property type="term" value="F:DNA-binding transcription activator activity, RNA polymerase II-specific"/>
    <property type="evidence" value="ECO:0007669"/>
    <property type="project" value="TreeGrafter"/>
</dbReference>
<dbReference type="Gene3D" id="3.30.160.60">
    <property type="entry name" value="Classic Zinc Finger"/>
    <property type="match status" value="8"/>
</dbReference>
<keyword evidence="3" id="KW-0677">Repeat</keyword>
<feature type="domain" description="C2H2-type" evidence="8">
    <location>
        <begin position="429"/>
        <end position="458"/>
    </location>
</feature>
<proteinExistence type="predicted"/>
<evidence type="ECO:0000256" key="5">
    <source>
        <dbReference type="ARBA" id="ARBA00022833"/>
    </source>
</evidence>
<protein>
    <recommendedName>
        <fullName evidence="8">C2H2-type domain-containing protein</fullName>
    </recommendedName>
</protein>
<keyword evidence="4 7" id="KW-0863">Zinc-finger</keyword>
<dbReference type="AlphaFoldDB" id="A0A9P0DCF8"/>
<dbReference type="PANTHER" id="PTHR24376:SF216">
    <property type="entry name" value="ZINC FINGER PROTEIN 420-LIKE"/>
    <property type="match status" value="1"/>
</dbReference>
<evidence type="ECO:0000313" key="10">
    <source>
        <dbReference type="Proteomes" id="UP001152799"/>
    </source>
</evidence>
<feature type="domain" description="C2H2-type" evidence="8">
    <location>
        <begin position="365"/>
        <end position="392"/>
    </location>
</feature>
<dbReference type="Pfam" id="PF13912">
    <property type="entry name" value="zf-C2H2_6"/>
    <property type="match status" value="1"/>
</dbReference>
<evidence type="ECO:0000256" key="2">
    <source>
        <dbReference type="ARBA" id="ARBA00022723"/>
    </source>
</evidence>
<evidence type="ECO:0000256" key="6">
    <source>
        <dbReference type="ARBA" id="ARBA00023242"/>
    </source>
</evidence>
<evidence type="ECO:0000256" key="7">
    <source>
        <dbReference type="PROSITE-ProRule" id="PRU00042"/>
    </source>
</evidence>
<dbReference type="GO" id="GO:0008270">
    <property type="term" value="F:zinc ion binding"/>
    <property type="evidence" value="ECO:0007669"/>
    <property type="project" value="UniProtKB-KW"/>
</dbReference>
<feature type="domain" description="C2H2-type" evidence="8">
    <location>
        <begin position="724"/>
        <end position="752"/>
    </location>
</feature>
<dbReference type="GO" id="GO:0000978">
    <property type="term" value="F:RNA polymerase II cis-regulatory region sequence-specific DNA binding"/>
    <property type="evidence" value="ECO:0007669"/>
    <property type="project" value="TreeGrafter"/>
</dbReference>
<dbReference type="InterPro" id="IPR036236">
    <property type="entry name" value="Znf_C2H2_sf"/>
</dbReference>
<evidence type="ECO:0000256" key="3">
    <source>
        <dbReference type="ARBA" id="ARBA00022737"/>
    </source>
</evidence>
<keyword evidence="10" id="KW-1185">Reference proteome</keyword>
<dbReference type="PROSITE" id="PS50157">
    <property type="entry name" value="ZINC_FINGER_C2H2_2"/>
    <property type="match status" value="9"/>
</dbReference>
<gene>
    <name evidence="9" type="ORF">CEUTPL_LOCUS1091</name>
</gene>
<dbReference type="Pfam" id="PF00096">
    <property type="entry name" value="zf-C2H2"/>
    <property type="match status" value="5"/>
</dbReference>
<feature type="domain" description="C2H2-type" evidence="8">
    <location>
        <begin position="609"/>
        <end position="636"/>
    </location>
</feature>
<evidence type="ECO:0000259" key="8">
    <source>
        <dbReference type="PROSITE" id="PS50157"/>
    </source>
</evidence>
<keyword evidence="2" id="KW-0479">Metal-binding</keyword>
<evidence type="ECO:0000256" key="4">
    <source>
        <dbReference type="ARBA" id="ARBA00022771"/>
    </source>
</evidence>
<feature type="domain" description="C2H2-type" evidence="8">
    <location>
        <begin position="696"/>
        <end position="723"/>
    </location>
</feature>
<dbReference type="FunFam" id="3.30.160.60:FF:001102">
    <property type="entry name" value="Transcription factor IIIA"/>
    <property type="match status" value="1"/>
</dbReference>
<dbReference type="Proteomes" id="UP001152799">
    <property type="component" value="Chromosome 1"/>
</dbReference>
<dbReference type="FunFam" id="3.30.160.60:FF:002770">
    <property type="entry name" value="ZNF256 isoform 1"/>
    <property type="match status" value="1"/>
</dbReference>
<feature type="domain" description="C2H2-type" evidence="8">
    <location>
        <begin position="258"/>
        <end position="280"/>
    </location>
</feature>
<feature type="domain" description="C2H2-type" evidence="8">
    <location>
        <begin position="581"/>
        <end position="608"/>
    </location>
</feature>
<dbReference type="SMART" id="SM00355">
    <property type="entry name" value="ZnF_C2H2"/>
    <property type="match status" value="12"/>
</dbReference>
<reference evidence="9" key="1">
    <citation type="submission" date="2022-01" db="EMBL/GenBank/DDBJ databases">
        <authorList>
            <person name="King R."/>
        </authorList>
    </citation>
    <scope>NUCLEOTIDE SEQUENCE</scope>
</reference>
<keyword evidence="5" id="KW-0862">Zinc</keyword>
<dbReference type="SUPFAM" id="SSF57667">
    <property type="entry name" value="beta-beta-alpha zinc fingers"/>
    <property type="match status" value="6"/>
</dbReference>
<accession>A0A9P0DCF8</accession>
<dbReference type="FunFam" id="3.30.160.60:FF:001498">
    <property type="entry name" value="Zinc finger protein 404"/>
    <property type="match status" value="1"/>
</dbReference>
<comment type="subcellular location">
    <subcellularLocation>
        <location evidence="1">Nucleus</location>
    </subcellularLocation>
</comment>
<dbReference type="OrthoDB" id="3437960at2759"/>
<organism evidence="9 10">
    <name type="scientific">Ceutorhynchus assimilis</name>
    <name type="common">cabbage seed weevil</name>
    <dbReference type="NCBI Taxonomy" id="467358"/>
    <lineage>
        <taxon>Eukaryota</taxon>
        <taxon>Metazoa</taxon>
        <taxon>Ecdysozoa</taxon>
        <taxon>Arthropoda</taxon>
        <taxon>Hexapoda</taxon>
        <taxon>Insecta</taxon>
        <taxon>Pterygota</taxon>
        <taxon>Neoptera</taxon>
        <taxon>Endopterygota</taxon>
        <taxon>Coleoptera</taxon>
        <taxon>Polyphaga</taxon>
        <taxon>Cucujiformia</taxon>
        <taxon>Curculionidae</taxon>
        <taxon>Ceutorhynchinae</taxon>
        <taxon>Ceutorhynchus</taxon>
    </lineage>
</organism>
<sequence length="755" mass="88057">MQNAFSINQIVDNIGELNNGNTMELDSIVSDADVVKLKSGNYLKNYDEKELCFGKDESEEVCANAITVKKIDDEALEGKRLNIPTFHKCLNCETHFSTKYQYQRHQCNFNSENYVGISSQTPRMQSVFAINQIVDDIGELNNGNTMELDSIVSDADVVKLKSDNYLKNYDEKELCFGKDESEEVWANAITVKKIDDEALEGKRLNIPTFHKCLNCETHFPTKYQYQRHQCNFNSENYVLKSSQASTDNNMDHSSNGQYKCSVCPKVFANKEHLGSHQKCHIINQCEFCSKNVIGENRLRIHKENHCKKAENVNKFYRSDIVVWKCKKCQEIFSCLQNGKNHQHFCQQGKPTSDKDIEQTSTEILLQCEFCNRTFIDKSFLLTHQRNHTTAKNFECVNCDKAFDSYPVAVSHWIKKCSEFSNIFYLPKLTYCEYCDKTFKNHALLYNHKIKKRHYTQKLFVSNLEFGDQVTEDSSKENMNQLIEDILETLQVPKNIDNQNHGDIAEHFIKEEPADEDVHQQSLLKIPYCDKKPKYQKKSPKSKKCLITTEEGFKWQCEKCIQVFDVIDNLETHKQNQHESVFACSTCPEVFQSARALLTHTRLHKSLKPYVCDICGRSFSQTSHLGQHMRFHQGIKPFACPHEGCEARYTIRSDLKDHICKVHTRERPFKCNVCNKRFLTGSVYYQHRLIHTNDRRYICDACGKKFFRADALNNHKRIHTNERPYPCNICEKYFRQKNDRNKHVRTQHANVHIEHN</sequence>
<dbReference type="FunFam" id="3.30.160.60:FF:000110">
    <property type="entry name" value="Zinc finger protein-like"/>
    <property type="match status" value="1"/>
</dbReference>
<dbReference type="FunFam" id="3.30.160.60:FF:000446">
    <property type="entry name" value="Zinc finger protein"/>
    <property type="match status" value="1"/>
</dbReference>
<evidence type="ECO:0000256" key="1">
    <source>
        <dbReference type="ARBA" id="ARBA00004123"/>
    </source>
</evidence>
<name>A0A9P0DCF8_9CUCU</name>
<dbReference type="GO" id="GO:0005634">
    <property type="term" value="C:nucleus"/>
    <property type="evidence" value="ECO:0007669"/>
    <property type="project" value="UniProtKB-SubCell"/>
</dbReference>
<dbReference type="EMBL" id="OU892277">
    <property type="protein sequence ID" value="CAH1121995.1"/>
    <property type="molecule type" value="Genomic_DNA"/>
</dbReference>
<feature type="domain" description="C2H2-type" evidence="8">
    <location>
        <begin position="668"/>
        <end position="695"/>
    </location>
</feature>
<dbReference type="PANTHER" id="PTHR24376">
    <property type="entry name" value="ZINC FINGER PROTEIN"/>
    <property type="match status" value="1"/>
</dbReference>
<evidence type="ECO:0000313" key="9">
    <source>
        <dbReference type="EMBL" id="CAH1121995.1"/>
    </source>
</evidence>